<sequence length="376" mass="39909">MSESQRVGSNCKTVVGGRPEHARRRAPTPHSGPAYFSLTLDELFDYRSVLSEEELATLYAELRAEAMRDQPAALGCLRATVRDHYADGRLLVMMASLLFEWATVGLDPLGQAGSETSRVAAEDGSGALMAEAADLLDHVIDEGSDSVAARQAVQMRAAVLVQSGSYTEAVALLEPVVSRQEIPQAMLLVTAYKGLGRKDDAWKLMQAECLRSTSLVEALLLQEVGMAEDAEHARRAARAASALHGTLDLDGINPSYRATVALELAGTLWRAGDTDGALEALADAADLARELAPAVPFSSQSSPLYDRIAPDANPGRFGEAWAGHKEGQASDLVRAVREAVVAAVADPAWGSLADDERFRELAASTATLVDGGQGAR</sequence>
<dbReference type="Proteomes" id="UP000016638">
    <property type="component" value="Unassembled WGS sequence"/>
</dbReference>
<dbReference type="Gene3D" id="1.25.40.10">
    <property type="entry name" value="Tetratricopeptide repeat domain"/>
    <property type="match status" value="1"/>
</dbReference>
<dbReference type="STRING" id="1125712.HMPREF1316_1661"/>
<organism evidence="2 3">
    <name type="scientific">Olsenella profusa F0195</name>
    <dbReference type="NCBI Taxonomy" id="1125712"/>
    <lineage>
        <taxon>Bacteria</taxon>
        <taxon>Bacillati</taxon>
        <taxon>Actinomycetota</taxon>
        <taxon>Coriobacteriia</taxon>
        <taxon>Coriobacteriales</taxon>
        <taxon>Atopobiaceae</taxon>
        <taxon>Olsenella</taxon>
    </lineage>
</organism>
<gene>
    <name evidence="2" type="ORF">HMPREF1316_1661</name>
</gene>
<protein>
    <recommendedName>
        <fullName evidence="4">Tetratricopeptide repeat protein</fullName>
    </recommendedName>
</protein>
<dbReference type="InterPro" id="IPR011990">
    <property type="entry name" value="TPR-like_helical_dom_sf"/>
</dbReference>
<feature type="region of interest" description="Disordered" evidence="1">
    <location>
        <begin position="1"/>
        <end position="31"/>
    </location>
</feature>
<dbReference type="EMBL" id="AWEZ01000029">
    <property type="protein sequence ID" value="ERL09518.1"/>
    <property type="molecule type" value="Genomic_DNA"/>
</dbReference>
<accession>U2TTW1</accession>
<dbReference type="AlphaFoldDB" id="U2TTW1"/>
<dbReference type="PATRIC" id="fig|1125712.3.peg.759"/>
<dbReference type="OrthoDB" id="9804312at2"/>
<feature type="compositionally biased region" description="Polar residues" evidence="1">
    <location>
        <begin position="1"/>
        <end position="12"/>
    </location>
</feature>
<evidence type="ECO:0000313" key="3">
    <source>
        <dbReference type="Proteomes" id="UP000016638"/>
    </source>
</evidence>
<reference evidence="2 3" key="1">
    <citation type="submission" date="2013-08" db="EMBL/GenBank/DDBJ databases">
        <authorList>
            <person name="Durkin A.S."/>
            <person name="Haft D.R."/>
            <person name="McCorrison J."/>
            <person name="Torralba M."/>
            <person name="Gillis M."/>
            <person name="Haft D.H."/>
            <person name="Methe B."/>
            <person name="Sutton G."/>
            <person name="Nelson K.E."/>
        </authorList>
    </citation>
    <scope>NUCLEOTIDE SEQUENCE [LARGE SCALE GENOMIC DNA]</scope>
    <source>
        <strain evidence="2 3">F0195</strain>
    </source>
</reference>
<proteinExistence type="predicted"/>
<dbReference type="eggNOG" id="COG1476">
    <property type="taxonomic scope" value="Bacteria"/>
</dbReference>
<evidence type="ECO:0000313" key="2">
    <source>
        <dbReference type="EMBL" id="ERL09518.1"/>
    </source>
</evidence>
<keyword evidence="3" id="KW-1185">Reference proteome</keyword>
<comment type="caution">
    <text evidence="2">The sequence shown here is derived from an EMBL/GenBank/DDBJ whole genome shotgun (WGS) entry which is preliminary data.</text>
</comment>
<evidence type="ECO:0008006" key="4">
    <source>
        <dbReference type="Google" id="ProtNLM"/>
    </source>
</evidence>
<evidence type="ECO:0000256" key="1">
    <source>
        <dbReference type="SAM" id="MobiDB-lite"/>
    </source>
</evidence>
<name>U2TTW1_9ACTN</name>